<keyword evidence="9" id="KW-1185">Reference proteome</keyword>
<reference evidence="6 8" key="1">
    <citation type="journal article" date="2018" name="BMC Genomics">
        <title>Comparative genomics of the wheat fungal pathogen Pyrenophora tritici-repentis reveals chromosomal variations and genome plasticity.</title>
        <authorList>
            <person name="Moolhuijzen P."/>
            <person name="See P.T."/>
            <person name="Hane J.K."/>
            <person name="Shi G."/>
            <person name="Liu Z."/>
            <person name="Oliver R.P."/>
            <person name="Moffat C.S."/>
        </authorList>
    </citation>
    <scope>NUCLEOTIDE SEQUENCE [LARGE SCALE GENOMIC DNA]</scope>
    <source>
        <strain evidence="6">M4</strain>
    </source>
</reference>
<dbReference type="GO" id="GO:0005886">
    <property type="term" value="C:plasma membrane"/>
    <property type="evidence" value="ECO:0007669"/>
    <property type="project" value="TreeGrafter"/>
</dbReference>
<evidence type="ECO:0000256" key="1">
    <source>
        <dbReference type="ARBA" id="ARBA00004141"/>
    </source>
</evidence>
<dbReference type="GO" id="GO:0022857">
    <property type="term" value="F:transmembrane transporter activity"/>
    <property type="evidence" value="ECO:0007669"/>
    <property type="project" value="TreeGrafter"/>
</dbReference>
<dbReference type="Proteomes" id="UP000245464">
    <property type="component" value="Chromosome 2"/>
</dbReference>
<feature type="transmembrane region" description="Helical" evidence="5">
    <location>
        <begin position="128"/>
        <end position="154"/>
    </location>
</feature>
<comment type="caution">
    <text evidence="6">The sequence shown here is derived from an EMBL/GenBank/DDBJ whole genome shotgun (WGS) entry which is preliminary data.</text>
</comment>
<feature type="transmembrane region" description="Helical" evidence="5">
    <location>
        <begin position="336"/>
        <end position="354"/>
    </location>
</feature>
<feature type="transmembrane region" description="Helical" evidence="5">
    <location>
        <begin position="267"/>
        <end position="286"/>
    </location>
</feature>
<protein>
    <submittedName>
        <fullName evidence="7">MFS general substrate transporter</fullName>
    </submittedName>
    <submittedName>
        <fullName evidence="6">MFS-1 multi-domain protein</fullName>
    </submittedName>
</protein>
<dbReference type="SUPFAM" id="SSF103473">
    <property type="entry name" value="MFS general substrate transporter"/>
    <property type="match status" value="1"/>
</dbReference>
<dbReference type="Proteomes" id="UP000249757">
    <property type="component" value="Unassembled WGS sequence"/>
</dbReference>
<proteinExistence type="predicted"/>
<feature type="transmembrane region" description="Helical" evidence="5">
    <location>
        <begin position="225"/>
        <end position="246"/>
    </location>
</feature>
<name>A0A2W1FK93_9PLEO</name>
<keyword evidence="4 5" id="KW-0472">Membrane</keyword>
<dbReference type="EMBL" id="NQIK02000002">
    <property type="protein sequence ID" value="KAF7575617.1"/>
    <property type="molecule type" value="Genomic_DNA"/>
</dbReference>
<organism evidence="6 8">
    <name type="scientific">Pyrenophora tritici-repentis</name>
    <dbReference type="NCBI Taxonomy" id="45151"/>
    <lineage>
        <taxon>Eukaryota</taxon>
        <taxon>Fungi</taxon>
        <taxon>Dikarya</taxon>
        <taxon>Ascomycota</taxon>
        <taxon>Pezizomycotina</taxon>
        <taxon>Dothideomycetes</taxon>
        <taxon>Pleosporomycetidae</taxon>
        <taxon>Pleosporales</taxon>
        <taxon>Pleosporineae</taxon>
        <taxon>Pleosporaceae</taxon>
        <taxon>Pyrenophora</taxon>
    </lineage>
</organism>
<feature type="transmembrane region" description="Helical" evidence="5">
    <location>
        <begin position="200"/>
        <end position="219"/>
    </location>
</feature>
<evidence type="ECO:0000256" key="2">
    <source>
        <dbReference type="ARBA" id="ARBA00022692"/>
    </source>
</evidence>
<accession>A0A2W1FK93</accession>
<keyword evidence="3 5" id="KW-1133">Transmembrane helix</keyword>
<gene>
    <name evidence="7" type="ORF">Ptr86124_005965</name>
    <name evidence="6" type="ORF">PtrM4_072410</name>
</gene>
<feature type="transmembrane region" description="Helical" evidence="5">
    <location>
        <begin position="174"/>
        <end position="193"/>
    </location>
</feature>
<reference evidence="7" key="3">
    <citation type="journal article" date="2022" name="bioRxiv">
        <title>A global pangenome for the wheat fungal pathogen Pyrenophora tritici-repentis and prediction of effector protein structural homology.</title>
        <authorList>
            <person name="Moolhuijzen P."/>
            <person name="See P.T."/>
            <person name="Shi G."/>
            <person name="Powell H.R."/>
            <person name="Cockram J."/>
            <person name="Jorgensen L.N."/>
            <person name="Benslimane H."/>
            <person name="Strelkov S.E."/>
            <person name="Turner J."/>
            <person name="Liu Z."/>
            <person name="Moffat C.S."/>
        </authorList>
    </citation>
    <scope>NUCLEOTIDE SEQUENCE</scope>
    <source>
        <strain evidence="7">86-124</strain>
    </source>
</reference>
<evidence type="ECO:0000256" key="3">
    <source>
        <dbReference type="ARBA" id="ARBA00022989"/>
    </source>
</evidence>
<keyword evidence="2 5" id="KW-0812">Transmembrane</keyword>
<dbReference type="AlphaFoldDB" id="A0A2W1FK93"/>
<evidence type="ECO:0000256" key="5">
    <source>
        <dbReference type="SAM" id="Phobius"/>
    </source>
</evidence>
<dbReference type="PANTHER" id="PTHR23501">
    <property type="entry name" value="MAJOR FACILITATOR SUPERFAMILY"/>
    <property type="match status" value="1"/>
</dbReference>
<dbReference type="OrthoDB" id="2351791at2759"/>
<feature type="transmembrane region" description="Helical" evidence="5">
    <location>
        <begin position="63"/>
        <end position="83"/>
    </location>
</feature>
<evidence type="ECO:0000313" key="9">
    <source>
        <dbReference type="Proteomes" id="UP000249757"/>
    </source>
</evidence>
<dbReference type="InterPro" id="IPR036259">
    <property type="entry name" value="MFS_trans_sf"/>
</dbReference>
<dbReference type="Gene3D" id="1.20.1250.20">
    <property type="entry name" value="MFS general substrate transporter like domains"/>
    <property type="match status" value="1"/>
</dbReference>
<comment type="subcellular location">
    <subcellularLocation>
        <location evidence="1">Membrane</location>
        <topology evidence="1">Multi-pass membrane protein</topology>
    </subcellularLocation>
</comment>
<sequence>MPRPSANLTSIHDTNWHTYALSNFSTTSDLSAKLKFDINTECNVESKPDVESLLEWKPQKKELLIMLRLSFISLMIALDATILVTVLPKLRRMDWIGAGLFIGRLSGLVVFFRWEIYKQEHTLLPMSIFGNWSAIAAFYGAMINGLLLFTVLYYWPFHDMSVRGSSPTQAGVNVLPAVLFTVPGAIVVSIVTSRIGRFRWAIWSGWTITTLACILQLLFNKKPTPVVTSVLRAVFGLGMGMALTSLNVGTQAMSRAEDAAMTASMYGFLRSLGMPLGVALAGTIFSNSMSDKLSELRLPTSIAHESESYVLILRTMLDSSRKSTILESYKTGFESVFVMLTAVSASALAFSFVIRRFSMDKKLLAQYSAR</sequence>
<feature type="transmembrane region" description="Helical" evidence="5">
    <location>
        <begin position="95"/>
        <end position="116"/>
    </location>
</feature>
<dbReference type="PANTHER" id="PTHR23501:SF94">
    <property type="entry name" value="MAJOR FACILITATOR SUPERFAMILY (MFS) PROFILE DOMAIN-CONTAINING PROTEIN"/>
    <property type="match status" value="1"/>
</dbReference>
<evidence type="ECO:0000313" key="6">
    <source>
        <dbReference type="EMBL" id="KAF7575617.1"/>
    </source>
</evidence>
<dbReference type="EMBL" id="NRDI02000007">
    <property type="protein sequence ID" value="KAI1514642.1"/>
    <property type="molecule type" value="Genomic_DNA"/>
</dbReference>
<evidence type="ECO:0000313" key="8">
    <source>
        <dbReference type="Proteomes" id="UP000245464"/>
    </source>
</evidence>
<reference evidence="9" key="4">
    <citation type="journal article" date="2022" name="Microb. Genom.">
        <title>A global pangenome for the wheat fungal pathogen Pyrenophora tritici-repentis and prediction of effector protein structural homology.</title>
        <authorList>
            <person name="Moolhuijzen P.M."/>
            <person name="See P.T."/>
            <person name="Shi G."/>
            <person name="Powell H.R."/>
            <person name="Cockram J."/>
            <person name="Jorgensen L.N."/>
            <person name="Benslimane H."/>
            <person name="Strelkov S.E."/>
            <person name="Turner J."/>
            <person name="Liu Z."/>
            <person name="Moffat C.S."/>
        </authorList>
    </citation>
    <scope>NUCLEOTIDE SEQUENCE [LARGE SCALE GENOMIC DNA]</scope>
</reference>
<reference evidence="7" key="2">
    <citation type="submission" date="2021-05" db="EMBL/GenBank/DDBJ databases">
        <authorList>
            <person name="Moolhuijzen P.M."/>
            <person name="Moffat C.S."/>
        </authorList>
    </citation>
    <scope>NUCLEOTIDE SEQUENCE</scope>
    <source>
        <strain evidence="7">86-124</strain>
    </source>
</reference>
<evidence type="ECO:0000256" key="4">
    <source>
        <dbReference type="ARBA" id="ARBA00023136"/>
    </source>
</evidence>
<evidence type="ECO:0000313" key="7">
    <source>
        <dbReference type="EMBL" id="KAI1514642.1"/>
    </source>
</evidence>